<evidence type="ECO:0000256" key="2">
    <source>
        <dbReference type="SAM" id="SignalP"/>
    </source>
</evidence>
<keyword evidence="6" id="KW-1185">Reference proteome</keyword>
<dbReference type="STRING" id="189381.GCA_900166615_00040"/>
<proteinExistence type="predicted"/>
<dbReference type="InterPro" id="IPR016047">
    <property type="entry name" value="M23ase_b-sheet_dom"/>
</dbReference>
<dbReference type="PATRIC" id="fig|189381.12.peg.3710"/>
<dbReference type="InterPro" id="IPR011098">
    <property type="entry name" value="G5_dom"/>
</dbReference>
<dbReference type="Pfam" id="PF01551">
    <property type="entry name" value="Peptidase_M23"/>
    <property type="match status" value="1"/>
</dbReference>
<name>A0A0M0G0C7_9BACI</name>
<dbReference type="Pfam" id="PF07501">
    <property type="entry name" value="G5"/>
    <property type="match status" value="1"/>
</dbReference>
<dbReference type="InterPro" id="IPR018392">
    <property type="entry name" value="LysM"/>
</dbReference>
<dbReference type="CDD" id="cd00118">
    <property type="entry name" value="LysM"/>
    <property type="match status" value="1"/>
</dbReference>
<dbReference type="InterPro" id="IPR050570">
    <property type="entry name" value="Cell_wall_metabolism_enzyme"/>
</dbReference>
<feature type="domain" description="G5" evidence="3">
    <location>
        <begin position="266"/>
        <end position="346"/>
    </location>
</feature>
<dbReference type="Gene3D" id="2.70.70.10">
    <property type="entry name" value="Glucose Permease (Domain IIA)"/>
    <property type="match status" value="1"/>
</dbReference>
<dbReference type="PANTHER" id="PTHR21666">
    <property type="entry name" value="PEPTIDASE-RELATED"/>
    <property type="match status" value="1"/>
</dbReference>
<evidence type="ECO:0000259" key="3">
    <source>
        <dbReference type="PROSITE" id="PS51109"/>
    </source>
</evidence>
<dbReference type="Gene3D" id="2.20.230.10">
    <property type="entry name" value="Resuscitation-promoting factor rpfb"/>
    <property type="match status" value="1"/>
</dbReference>
<dbReference type="RefSeq" id="WP_053429887.1">
    <property type="nucleotide sequence ID" value="NZ_LGUE01000008.1"/>
</dbReference>
<dbReference type="GO" id="GO:0004222">
    <property type="term" value="F:metalloendopeptidase activity"/>
    <property type="evidence" value="ECO:0007669"/>
    <property type="project" value="TreeGrafter"/>
</dbReference>
<dbReference type="SMART" id="SM01208">
    <property type="entry name" value="G5"/>
    <property type="match status" value="1"/>
</dbReference>
<dbReference type="PROSITE" id="PS51109">
    <property type="entry name" value="G5"/>
    <property type="match status" value="1"/>
</dbReference>
<dbReference type="Gene3D" id="3.10.350.10">
    <property type="entry name" value="LysM domain"/>
    <property type="match status" value="1"/>
</dbReference>
<keyword evidence="1 2" id="KW-0732">Signal</keyword>
<evidence type="ECO:0000313" key="6">
    <source>
        <dbReference type="Proteomes" id="UP000037405"/>
    </source>
</evidence>
<reference evidence="6" key="1">
    <citation type="submission" date="2015-07" db="EMBL/GenBank/DDBJ databases">
        <title>Fjat-14235 jcm11544.</title>
        <authorList>
            <person name="Liu B."/>
            <person name="Wang J."/>
            <person name="Zhu Y."/>
            <person name="Liu G."/>
            <person name="Chen Q."/>
            <person name="Chen Z."/>
            <person name="Lan J."/>
            <person name="Che J."/>
            <person name="Ge C."/>
            <person name="Shi H."/>
            <person name="Pan Z."/>
            <person name="Liu X."/>
        </authorList>
    </citation>
    <scope>NUCLEOTIDE SEQUENCE [LARGE SCALE GENOMIC DNA]</scope>
    <source>
        <strain evidence="6">JCM 11544</strain>
    </source>
</reference>
<feature type="chain" id="PRO_5005599169" evidence="2">
    <location>
        <begin position="35"/>
        <end position="476"/>
    </location>
</feature>
<sequence length="476" mass="52699">MKLGLPSSPFPSLKRAGAIALVLGAFTTASGASAAEDFKTVYHVYMGSEYVGAVTDKAEVDAVLEKKLSKAMDEHKDIDLDFNKEVTYIPEDVFTIESQDQDVLNTIQKSISVEANAYAVEVDGEPVTYVKDEKDAEDVLKAFKLNHVSKKELEDYENRKDDESLPELGENESRILDLSFKEQVETKEAKVDPDEVVSVKEAAKDLEFGKVEEKDYKVERGDSLGEIAKEHDLSMDDILDLNKDVKADEALKVGEKLVIKDSEPFLHMVVKKEVNKLEAIDYEKKVKDDASMTKGDTKVEQAGKEGEKSVTYEVTEENGAVESKDVKDEETLKKPEDYIVLKGTKEIPGRGNGNFMWPTNGGYISSKQGERWGKFHKGIDIARPTDRTIKTVDNGVVESAGWNDGGYGNKIVIDHQNGYKTIYGHLASISVKAGQKVEQGQKIGVMGDTGQSTGVHLHIEVYKDGKMLNPLDVLHQ</sequence>
<protein>
    <submittedName>
        <fullName evidence="5">Uncharacterized protein</fullName>
    </submittedName>
</protein>
<dbReference type="Pfam" id="PF01476">
    <property type="entry name" value="LysM"/>
    <property type="match status" value="1"/>
</dbReference>
<evidence type="ECO:0000256" key="1">
    <source>
        <dbReference type="ARBA" id="ARBA00022729"/>
    </source>
</evidence>
<dbReference type="PANTHER" id="PTHR21666:SF270">
    <property type="entry name" value="MUREIN HYDROLASE ACTIVATOR ENVC"/>
    <property type="match status" value="1"/>
</dbReference>
<dbReference type="InterPro" id="IPR036779">
    <property type="entry name" value="LysM_dom_sf"/>
</dbReference>
<dbReference type="PROSITE" id="PS51782">
    <property type="entry name" value="LYSM"/>
    <property type="match status" value="1"/>
</dbReference>
<evidence type="ECO:0000313" key="5">
    <source>
        <dbReference type="EMBL" id="KON83270.1"/>
    </source>
</evidence>
<gene>
    <name evidence="5" type="ORF">AF331_20845</name>
</gene>
<organism evidence="5 6">
    <name type="scientific">Rossellomorea marisflavi</name>
    <dbReference type="NCBI Taxonomy" id="189381"/>
    <lineage>
        <taxon>Bacteria</taxon>
        <taxon>Bacillati</taxon>
        <taxon>Bacillota</taxon>
        <taxon>Bacilli</taxon>
        <taxon>Bacillales</taxon>
        <taxon>Bacillaceae</taxon>
        <taxon>Rossellomorea</taxon>
    </lineage>
</organism>
<dbReference type="SMART" id="SM00257">
    <property type="entry name" value="LysM"/>
    <property type="match status" value="1"/>
</dbReference>
<dbReference type="AlphaFoldDB" id="A0A0M0G0C7"/>
<dbReference type="EMBL" id="LGUE01000008">
    <property type="protein sequence ID" value="KON83270.1"/>
    <property type="molecule type" value="Genomic_DNA"/>
</dbReference>
<dbReference type="InterPro" id="IPR011055">
    <property type="entry name" value="Dup_hybrid_motif"/>
</dbReference>
<feature type="domain" description="LysM" evidence="4">
    <location>
        <begin position="214"/>
        <end position="259"/>
    </location>
</feature>
<evidence type="ECO:0000259" key="4">
    <source>
        <dbReference type="PROSITE" id="PS51782"/>
    </source>
</evidence>
<dbReference type="Proteomes" id="UP000037405">
    <property type="component" value="Unassembled WGS sequence"/>
</dbReference>
<dbReference type="SUPFAM" id="SSF51261">
    <property type="entry name" value="Duplicated hybrid motif"/>
    <property type="match status" value="1"/>
</dbReference>
<dbReference type="OrthoDB" id="9805070at2"/>
<feature type="signal peptide" evidence="2">
    <location>
        <begin position="1"/>
        <end position="34"/>
    </location>
</feature>
<dbReference type="CDD" id="cd12797">
    <property type="entry name" value="M23_peptidase"/>
    <property type="match status" value="1"/>
</dbReference>
<accession>A0A0M0G0C7</accession>
<comment type="caution">
    <text evidence="5">The sequence shown here is derived from an EMBL/GenBank/DDBJ whole genome shotgun (WGS) entry which is preliminary data.</text>
</comment>
<dbReference type="SUPFAM" id="SSF54106">
    <property type="entry name" value="LysM domain"/>
    <property type="match status" value="1"/>
</dbReference>